<proteinExistence type="predicted"/>
<accession>A0ABV4MBI8</accession>
<protein>
    <recommendedName>
        <fullName evidence="3">SIR2-like domain-containing protein</fullName>
    </recommendedName>
</protein>
<dbReference type="EMBL" id="JBGOOT010000029">
    <property type="protein sequence ID" value="MEZ8196871.1"/>
    <property type="molecule type" value="Genomic_DNA"/>
</dbReference>
<evidence type="ECO:0000313" key="1">
    <source>
        <dbReference type="EMBL" id="MEZ8196871.1"/>
    </source>
</evidence>
<evidence type="ECO:0000313" key="2">
    <source>
        <dbReference type="Proteomes" id="UP001569153"/>
    </source>
</evidence>
<gene>
    <name evidence="1" type="ORF">ACED38_18565</name>
</gene>
<evidence type="ECO:0008006" key="3">
    <source>
        <dbReference type="Google" id="ProtNLM"/>
    </source>
</evidence>
<reference evidence="1 2" key="1">
    <citation type="submission" date="2024-06" db="EMBL/GenBank/DDBJ databases">
        <authorList>
            <person name="Steensen K."/>
            <person name="Seneca J."/>
            <person name="Bartlau N."/>
            <person name="Yu A.X."/>
            <person name="Polz M.F."/>
        </authorList>
    </citation>
    <scope>NUCLEOTIDE SEQUENCE [LARGE SCALE GENOMIC DNA]</scope>
    <source>
        <strain evidence="1 2">FF146</strain>
    </source>
</reference>
<comment type="caution">
    <text evidence="1">The sequence shown here is derived from an EMBL/GenBank/DDBJ whole genome shotgun (WGS) entry which is preliminary data.</text>
</comment>
<dbReference type="Proteomes" id="UP001569153">
    <property type="component" value="Unassembled WGS sequence"/>
</dbReference>
<keyword evidence="2" id="KW-1185">Reference proteome</keyword>
<dbReference type="RefSeq" id="WP_132960312.1">
    <property type="nucleotide sequence ID" value="NZ_JBGOOT010000029.1"/>
</dbReference>
<organism evidence="1 2">
    <name type="scientific">Vibrio cortegadensis</name>
    <dbReference type="NCBI Taxonomy" id="1328770"/>
    <lineage>
        <taxon>Bacteria</taxon>
        <taxon>Pseudomonadati</taxon>
        <taxon>Pseudomonadota</taxon>
        <taxon>Gammaproteobacteria</taxon>
        <taxon>Vibrionales</taxon>
        <taxon>Vibrionaceae</taxon>
        <taxon>Vibrio</taxon>
    </lineage>
</organism>
<sequence>MATSIHLTEIYQRKLNFLIGSGASSGLFPTLWLPLIDSDDETKKETIETLATKLDKLAEKDSRYKNHHTLLFMYYYERIIKPICQFKTSDVQAVREHQCSGEPSCEICKEFDTKKSVLINYEAFIESIVRLLQHKKHFEKRCNLFTTNYDGCIPLIADDLIKKGYLEFHINDGASGFIERTLSARNFNYYLCQTGVFGRNSSDIPQINFINLHGSGYWQKSEDTIKVDYNNLERTVVIPEAAQEALEQFDEIINHKGKKTTDLLEAQFELSEDNRDAFWNTYNKLPIVNPTKWKFHETVFEEHYYQMLRLLSYSLEEQNSVLISFAFSFADEHIRNLVKRSLSNHSLQVFICCFNEKEHKTMQEFFGGYKNVALIHFEDKVLDFTAFNTDVFNAEILRDVTQ</sequence>
<name>A0ABV4MBI8_9VIBR</name>